<evidence type="ECO:0000256" key="7">
    <source>
        <dbReference type="ARBA" id="ARBA00023136"/>
    </source>
</evidence>
<name>A0A7H8N940_9ACTN</name>
<dbReference type="InterPro" id="IPR052017">
    <property type="entry name" value="TSUP"/>
</dbReference>
<evidence type="ECO:0000313" key="9">
    <source>
        <dbReference type="EMBL" id="QKW50985.1"/>
    </source>
</evidence>
<feature type="transmembrane region" description="Helical" evidence="8">
    <location>
        <begin position="74"/>
        <end position="93"/>
    </location>
</feature>
<keyword evidence="3" id="KW-0813">Transport</keyword>
<dbReference type="InterPro" id="IPR002781">
    <property type="entry name" value="TM_pro_TauE-like"/>
</dbReference>
<keyword evidence="10" id="KW-1185">Reference proteome</keyword>
<evidence type="ECO:0000313" key="10">
    <source>
        <dbReference type="Proteomes" id="UP000509303"/>
    </source>
</evidence>
<feature type="transmembrane region" description="Helical" evidence="8">
    <location>
        <begin position="233"/>
        <end position="251"/>
    </location>
</feature>
<feature type="transmembrane region" description="Helical" evidence="8">
    <location>
        <begin position="138"/>
        <end position="171"/>
    </location>
</feature>
<reference evidence="9 10" key="1">
    <citation type="submission" date="2020-06" db="EMBL/GenBank/DDBJ databases">
        <title>Genome mining for natural products.</title>
        <authorList>
            <person name="Zhang B."/>
            <person name="Shi J."/>
            <person name="Ge H."/>
        </authorList>
    </citation>
    <scope>NUCLEOTIDE SEQUENCE [LARGE SCALE GENOMIC DNA]</scope>
    <source>
        <strain evidence="9 10">NA00687</strain>
    </source>
</reference>
<accession>A0A7H8N940</accession>
<gene>
    <name evidence="9" type="ORF">HUT08_17195</name>
</gene>
<evidence type="ECO:0000256" key="5">
    <source>
        <dbReference type="ARBA" id="ARBA00022692"/>
    </source>
</evidence>
<evidence type="ECO:0000256" key="4">
    <source>
        <dbReference type="ARBA" id="ARBA00022475"/>
    </source>
</evidence>
<dbReference type="PANTHER" id="PTHR30269">
    <property type="entry name" value="TRANSMEMBRANE PROTEIN YFCA"/>
    <property type="match status" value="1"/>
</dbReference>
<dbReference type="AlphaFoldDB" id="A0A7H8N940"/>
<evidence type="ECO:0000256" key="1">
    <source>
        <dbReference type="ARBA" id="ARBA00004651"/>
    </source>
</evidence>
<sequence>MEALEAVAIGAAGVVAGGMNAVVGSGTLVTFPTLLAFGYPPVVANVSNNIGLVPGSMSAAYGYRRELRGQRGRVLRFAVASLVGGLTGSLLLLKLPESTFDAVLPALILIACVLVLLQPRLNRWLSNRKGGPRHKDGGVPVWCGVLGTGVYGGYFGAAQGVLMMGLFGAFLDEDLQRLNAVKNVLGSVVNGVAAVVFIIVADVSWAAAAVVATGATIGGLIGARIGRRLSPTVLRGIIVAVGLTASVAVIVR</sequence>
<dbReference type="PANTHER" id="PTHR30269:SF0">
    <property type="entry name" value="MEMBRANE TRANSPORTER PROTEIN YFCA-RELATED"/>
    <property type="match status" value="1"/>
</dbReference>
<evidence type="ECO:0000256" key="3">
    <source>
        <dbReference type="ARBA" id="ARBA00022448"/>
    </source>
</evidence>
<dbReference type="RefSeq" id="WP_176162709.1">
    <property type="nucleotide sequence ID" value="NZ_CP054929.1"/>
</dbReference>
<comment type="subcellular location">
    <subcellularLocation>
        <location evidence="1 8">Cell membrane</location>
        <topology evidence="1 8">Multi-pass membrane protein</topology>
    </subcellularLocation>
</comment>
<dbReference type="GO" id="GO:0005886">
    <property type="term" value="C:plasma membrane"/>
    <property type="evidence" value="ECO:0007669"/>
    <property type="project" value="UniProtKB-SubCell"/>
</dbReference>
<feature type="transmembrane region" description="Helical" evidence="8">
    <location>
        <begin position="191"/>
        <end position="221"/>
    </location>
</feature>
<feature type="transmembrane region" description="Helical" evidence="8">
    <location>
        <begin position="99"/>
        <end position="117"/>
    </location>
</feature>
<keyword evidence="5 8" id="KW-0812">Transmembrane</keyword>
<keyword evidence="6 8" id="KW-1133">Transmembrane helix</keyword>
<evidence type="ECO:0000256" key="8">
    <source>
        <dbReference type="RuleBase" id="RU363041"/>
    </source>
</evidence>
<evidence type="ECO:0000256" key="2">
    <source>
        <dbReference type="ARBA" id="ARBA00009142"/>
    </source>
</evidence>
<protein>
    <recommendedName>
        <fullName evidence="8">Probable membrane transporter protein</fullName>
    </recommendedName>
</protein>
<evidence type="ECO:0000256" key="6">
    <source>
        <dbReference type="ARBA" id="ARBA00022989"/>
    </source>
</evidence>
<proteinExistence type="inferred from homology"/>
<dbReference type="Proteomes" id="UP000509303">
    <property type="component" value="Chromosome"/>
</dbReference>
<dbReference type="Pfam" id="PF01925">
    <property type="entry name" value="TauE"/>
    <property type="match status" value="1"/>
</dbReference>
<comment type="similarity">
    <text evidence="2 8">Belongs to the 4-toluene sulfonate uptake permease (TSUP) (TC 2.A.102) family.</text>
</comment>
<keyword evidence="4 8" id="KW-1003">Cell membrane</keyword>
<organism evidence="9 10">
    <name type="scientific">Streptomyces buecherae</name>
    <dbReference type="NCBI Taxonomy" id="2763006"/>
    <lineage>
        <taxon>Bacteria</taxon>
        <taxon>Bacillati</taxon>
        <taxon>Actinomycetota</taxon>
        <taxon>Actinomycetes</taxon>
        <taxon>Kitasatosporales</taxon>
        <taxon>Streptomycetaceae</taxon>
        <taxon>Streptomyces</taxon>
    </lineage>
</organism>
<keyword evidence="7 8" id="KW-0472">Membrane</keyword>
<dbReference type="EMBL" id="CP054929">
    <property type="protein sequence ID" value="QKW50985.1"/>
    <property type="molecule type" value="Genomic_DNA"/>
</dbReference>